<dbReference type="OrthoDB" id="70161at2759"/>
<reference evidence="7 8" key="1">
    <citation type="journal article" date="2014" name="Genome Announc.">
        <title>Draft genome sequence of the pathogenic fungus Scedosporium apiospermum.</title>
        <authorList>
            <person name="Vandeputte P."/>
            <person name="Ghamrawi S."/>
            <person name="Rechenmann M."/>
            <person name="Iltis A."/>
            <person name="Giraud S."/>
            <person name="Fleury M."/>
            <person name="Thornton C."/>
            <person name="Delhaes L."/>
            <person name="Meyer W."/>
            <person name="Papon N."/>
            <person name="Bouchara J.P."/>
        </authorList>
    </citation>
    <scope>NUCLEOTIDE SEQUENCE [LARGE SCALE GENOMIC DNA]</scope>
    <source>
        <strain evidence="7 8">IHEM 14462</strain>
    </source>
</reference>
<evidence type="ECO:0000313" key="8">
    <source>
        <dbReference type="Proteomes" id="UP000028545"/>
    </source>
</evidence>
<feature type="region of interest" description="Disordered" evidence="5">
    <location>
        <begin position="647"/>
        <end position="741"/>
    </location>
</feature>
<comment type="similarity">
    <text evidence="1 4">Belongs to the ATG13 family. Fungi subfamily.</text>
</comment>
<evidence type="ECO:0000256" key="4">
    <source>
        <dbReference type="RuleBase" id="RU361214"/>
    </source>
</evidence>
<feature type="region of interest" description="Disordered" evidence="5">
    <location>
        <begin position="808"/>
        <end position="944"/>
    </location>
</feature>
<dbReference type="AlphaFoldDB" id="A0A084FUU0"/>
<evidence type="ECO:0000256" key="3">
    <source>
        <dbReference type="ARBA" id="ARBA00023006"/>
    </source>
</evidence>
<dbReference type="GO" id="GO:0034497">
    <property type="term" value="P:protein localization to phagophore assembly site"/>
    <property type="evidence" value="ECO:0007669"/>
    <property type="project" value="TreeGrafter"/>
</dbReference>
<dbReference type="GO" id="GO:0034727">
    <property type="term" value="P:piecemeal microautophagy of the nucleus"/>
    <property type="evidence" value="ECO:0007669"/>
    <property type="project" value="TreeGrafter"/>
</dbReference>
<comment type="caution">
    <text evidence="7">The sequence shown here is derived from an EMBL/GenBank/DDBJ whole genome shotgun (WGS) entry which is preliminary data.</text>
</comment>
<feature type="region of interest" description="Disordered" evidence="5">
    <location>
        <begin position="756"/>
        <end position="786"/>
    </location>
</feature>
<name>A0A084FUU0_PSEDA</name>
<protein>
    <recommendedName>
        <fullName evidence="2 4">Autophagy-related protein 13</fullName>
    </recommendedName>
</protein>
<dbReference type="PANTHER" id="PTHR13430:SF4">
    <property type="entry name" value="AUTOPHAGY-RELATED PROTEIN 13"/>
    <property type="match status" value="1"/>
</dbReference>
<dbReference type="Gene3D" id="3.30.900.10">
    <property type="entry name" value="HORMA domain"/>
    <property type="match status" value="1"/>
</dbReference>
<dbReference type="GO" id="GO:0000423">
    <property type="term" value="P:mitophagy"/>
    <property type="evidence" value="ECO:0007669"/>
    <property type="project" value="TreeGrafter"/>
</dbReference>
<gene>
    <name evidence="7" type="ORF">SAPIO_CDS10902</name>
</gene>
<evidence type="ECO:0000256" key="5">
    <source>
        <dbReference type="SAM" id="MobiDB-lite"/>
    </source>
</evidence>
<dbReference type="KEGG" id="sapo:SAPIO_CDS10902"/>
<dbReference type="InterPro" id="IPR018731">
    <property type="entry name" value="Atg13_N"/>
</dbReference>
<feature type="compositionally biased region" description="Low complexity" evidence="5">
    <location>
        <begin position="564"/>
        <end position="573"/>
    </location>
</feature>
<feature type="compositionally biased region" description="Low complexity" evidence="5">
    <location>
        <begin position="678"/>
        <end position="692"/>
    </location>
</feature>
<dbReference type="GO" id="GO:1990316">
    <property type="term" value="C:Atg1/ULK1 kinase complex"/>
    <property type="evidence" value="ECO:0007669"/>
    <property type="project" value="InterPro"/>
</dbReference>
<feature type="region of interest" description="Disordered" evidence="5">
    <location>
        <begin position="1"/>
        <end position="71"/>
    </location>
</feature>
<evidence type="ECO:0000313" key="7">
    <source>
        <dbReference type="EMBL" id="KEZ38852.1"/>
    </source>
</evidence>
<dbReference type="PANTHER" id="PTHR13430">
    <property type="match status" value="1"/>
</dbReference>
<dbReference type="GeneID" id="27720145"/>
<feature type="domain" description="Autophagy-related protein 13 N-terminal" evidence="6">
    <location>
        <begin position="79"/>
        <end position="312"/>
    </location>
</feature>
<sequence>MHQHPRAPPRGASPASSAQTNPMRTNNPRDSGNPASQARPGSSASGHSRRDSIGHPIPTDTASSRPPQESVKKLDQILQNFYLKASALILESRMSLHYTGSSKMSKWFQIETRDFDDFRDELRMWKTCGSFDNRPPPLIIEVYLDTSELATSQSLVILDEQGKRWDVAEALATSASSSSDNATSETRRPTEVILERWRIDLKTTAYDNDDFAPILPTIYKKAIVFFRSLYVETRISPCFHFSQHDKQKDMYPTLRPKCRIKTSESGPNVPDRLRHPLYNTNKPVFEEYVFGDLELPVGRLYASIAYRKDLNFRVDDSEKLLSSRFMGADESLFKPSLPQSLGSRQHDAFREIGTQGGAGKMSTVPAQTYGSLSTFHGEGPLGTSPISALNAVRMPGSDTSSPPQSVPADAEPEPPHSVPSGFGGGNRFSAAGQVGGHNPRRPSISFQAGKHPFKAGSLSASPVPRTQDGETPGSPQSLSRVAGLSALTQPRNRSSLTAGMPASLRGPAPVNTNITHVPSPGLPDAMASSPRPSSTSRYSSSFTHRRGKLSFSGPNKPLDDDQLSSGRQSVSSSVIQPGSGLLAETGAAASSGSFQTDDDQISEFLKVLENKKNLMSFESSKRAESATNRTVAQLSRFHMMKEANHQLTESMTSSSIQMQRSSSTSSRQLTSVPGMVAPASVSSSDSPGKPLSPHTPHTPAIPSRLSENSIINYSRDQRGVEEASGPSRTGVPADHPSRESTITQERVAAIDIPLSPRVRPHPRRASSVAQEPRAVSTDDDDADLPFAHRSISLGADREAPTMSMLRGMQAGEGEDESRASSSRGISVQEDAAVAGQSEMMSPSSGDGKSPCSILRPSSSSPYRRTRYRGMSNATAAGRGQTPPQSSRGVAGNRQGCPENDDEEPLVFMMSEMDAHSRRSLEERRGGGNVGPGPGVDRNPARRGW</sequence>
<dbReference type="EMBL" id="JOWA01000176">
    <property type="protein sequence ID" value="KEZ38852.1"/>
    <property type="molecule type" value="Genomic_DNA"/>
</dbReference>
<dbReference type="GO" id="GO:0005829">
    <property type="term" value="C:cytosol"/>
    <property type="evidence" value="ECO:0007669"/>
    <property type="project" value="TreeGrafter"/>
</dbReference>
<keyword evidence="8" id="KW-1185">Reference proteome</keyword>
<dbReference type="Proteomes" id="UP000028545">
    <property type="component" value="Unassembled WGS sequence"/>
</dbReference>
<feature type="region of interest" description="Disordered" evidence="5">
    <location>
        <begin position="376"/>
        <end position="577"/>
    </location>
</feature>
<feature type="compositionally biased region" description="Low complexity" evidence="5">
    <location>
        <begin position="528"/>
        <end position="541"/>
    </location>
</feature>
<feature type="compositionally biased region" description="Polar residues" evidence="5">
    <location>
        <begin position="705"/>
        <end position="714"/>
    </location>
</feature>
<evidence type="ECO:0000256" key="1">
    <source>
        <dbReference type="ARBA" id="ARBA00005246"/>
    </source>
</evidence>
<evidence type="ECO:0000256" key="2">
    <source>
        <dbReference type="ARBA" id="ARBA00013801"/>
    </source>
</evidence>
<feature type="compositionally biased region" description="Low complexity" evidence="5">
    <location>
        <begin position="9"/>
        <end position="18"/>
    </location>
</feature>
<dbReference type="InterPro" id="IPR036570">
    <property type="entry name" value="HORMA_dom_sf"/>
</dbReference>
<accession>A0A084FUU0</accession>
<evidence type="ECO:0000259" key="6">
    <source>
        <dbReference type="Pfam" id="PF10033"/>
    </source>
</evidence>
<proteinExistence type="inferred from homology"/>
<organism evidence="7 8">
    <name type="scientific">Pseudallescheria apiosperma</name>
    <name type="common">Scedosporium apiospermum</name>
    <dbReference type="NCBI Taxonomy" id="563466"/>
    <lineage>
        <taxon>Eukaryota</taxon>
        <taxon>Fungi</taxon>
        <taxon>Dikarya</taxon>
        <taxon>Ascomycota</taxon>
        <taxon>Pezizomycotina</taxon>
        <taxon>Sordariomycetes</taxon>
        <taxon>Hypocreomycetidae</taxon>
        <taxon>Microascales</taxon>
        <taxon>Microascaceae</taxon>
        <taxon>Scedosporium</taxon>
    </lineage>
</organism>
<dbReference type="VEuPathDB" id="FungiDB:SAPIO_CDS10902"/>
<keyword evidence="3 4" id="KW-0072">Autophagy</keyword>
<dbReference type="Gene3D" id="6.10.140.1900">
    <property type="match status" value="1"/>
</dbReference>
<feature type="compositionally biased region" description="Low complexity" evidence="5">
    <location>
        <begin position="650"/>
        <end position="671"/>
    </location>
</feature>
<dbReference type="OMA" id="FHQVGPT"/>
<feature type="compositionally biased region" description="Basic and acidic residues" evidence="5">
    <location>
        <begin position="912"/>
        <end position="925"/>
    </location>
</feature>
<dbReference type="HOGENOM" id="CLU_007151_1_0_1"/>
<dbReference type="InterPro" id="IPR040182">
    <property type="entry name" value="ATG13"/>
</dbReference>
<feature type="compositionally biased region" description="Polar residues" evidence="5">
    <location>
        <begin position="486"/>
        <end position="497"/>
    </location>
</feature>
<dbReference type="RefSeq" id="XP_016638651.1">
    <property type="nucleotide sequence ID" value="XM_016784436.1"/>
</dbReference>
<dbReference type="GO" id="GO:0000407">
    <property type="term" value="C:phagophore assembly site"/>
    <property type="evidence" value="ECO:0007669"/>
    <property type="project" value="TreeGrafter"/>
</dbReference>
<feature type="compositionally biased region" description="Polar residues" evidence="5">
    <location>
        <begin position="19"/>
        <end position="46"/>
    </location>
</feature>
<dbReference type="Pfam" id="PF10033">
    <property type="entry name" value="ATG13"/>
    <property type="match status" value="1"/>
</dbReference>